<gene>
    <name evidence="1" type="ORF">RZN69_03445</name>
</gene>
<reference evidence="1 2" key="1">
    <citation type="submission" date="2023-10" db="EMBL/GenBank/DDBJ databases">
        <title>Rubellicoccus peritrichatus gen. nov., sp. nov., isolated from an algae of coral reef tank.</title>
        <authorList>
            <person name="Luo J."/>
        </authorList>
    </citation>
    <scope>NUCLEOTIDE SEQUENCE [LARGE SCALE GENOMIC DNA]</scope>
    <source>
        <strain evidence="1 2">CR14</strain>
    </source>
</reference>
<dbReference type="AlphaFoldDB" id="A0AAQ3LCW1"/>
<evidence type="ECO:0000313" key="2">
    <source>
        <dbReference type="Proteomes" id="UP001304300"/>
    </source>
</evidence>
<sequence>MDTPPNHSFKSLIKAWLLVTLVFGFTCPVSAQSFENDFGFELSPKGNTLIFAESYGYPGYSEKYLFKEHWRAKGDSESVLTVSIDEGRGFRDSWVTHNKEDGSYATRYYSDPDYNENLLDNTSAPTVIELGVPYSFYRVVKHQLVGDSEPYGTARYDHTRVLESIEVIDTIFGRLPALRFNGETVRILEGDYYTPGTFSWEYTYWVIPGIYEVKGSGFDPETEEYVYSELTETDLNFEPKPLPILDGNNPVWNMFGYTWDMGGGWQESFEFGSLWTDSFPWVWSDDMQSWLYFQGDRKSAWAWVDRTATWIWTNQELYPWVYNSVTFQWSAIGEEG</sequence>
<evidence type="ECO:0000313" key="1">
    <source>
        <dbReference type="EMBL" id="WOO42129.1"/>
    </source>
</evidence>
<dbReference type="Proteomes" id="UP001304300">
    <property type="component" value="Chromosome"/>
</dbReference>
<accession>A0AAQ3LCW1</accession>
<dbReference type="KEGG" id="puo:RZN69_03445"/>
<proteinExistence type="predicted"/>
<name>A0AAQ3LCW1_9BACT</name>
<dbReference type="EMBL" id="CP136920">
    <property type="protein sequence ID" value="WOO42129.1"/>
    <property type="molecule type" value="Genomic_DNA"/>
</dbReference>
<protein>
    <submittedName>
        <fullName evidence="1">Uncharacterized protein</fullName>
    </submittedName>
</protein>
<dbReference type="RefSeq" id="WP_317834613.1">
    <property type="nucleotide sequence ID" value="NZ_CP136920.1"/>
</dbReference>
<keyword evidence="2" id="KW-1185">Reference proteome</keyword>
<organism evidence="1 2">
    <name type="scientific">Rubellicoccus peritrichatus</name>
    <dbReference type="NCBI Taxonomy" id="3080537"/>
    <lineage>
        <taxon>Bacteria</taxon>
        <taxon>Pseudomonadati</taxon>
        <taxon>Verrucomicrobiota</taxon>
        <taxon>Opitutia</taxon>
        <taxon>Puniceicoccales</taxon>
        <taxon>Cerasicoccaceae</taxon>
        <taxon>Rubellicoccus</taxon>
    </lineage>
</organism>